<feature type="non-terminal residue" evidence="1">
    <location>
        <position position="1"/>
    </location>
</feature>
<keyword evidence="2" id="KW-1185">Reference proteome</keyword>
<evidence type="ECO:0000313" key="2">
    <source>
        <dbReference type="Proteomes" id="UP001357485"/>
    </source>
</evidence>
<evidence type="ECO:0000313" key="1">
    <source>
        <dbReference type="EMBL" id="KAK5270499.1"/>
    </source>
</evidence>
<reference evidence="1 2" key="1">
    <citation type="submission" date="2023-08" db="EMBL/GenBank/DDBJ databases">
        <title>Black Yeasts Isolated from many extreme environments.</title>
        <authorList>
            <person name="Coleine C."/>
            <person name="Stajich J.E."/>
            <person name="Selbmann L."/>
        </authorList>
    </citation>
    <scope>NUCLEOTIDE SEQUENCE [LARGE SCALE GENOMIC DNA]</scope>
    <source>
        <strain evidence="1 2">CCFEE 536</strain>
    </source>
</reference>
<dbReference type="EMBL" id="JAVRRA010005588">
    <property type="protein sequence ID" value="KAK5270499.1"/>
    <property type="molecule type" value="Genomic_DNA"/>
</dbReference>
<comment type="caution">
    <text evidence="1">The sequence shown here is derived from an EMBL/GenBank/DDBJ whole genome shotgun (WGS) entry which is preliminary data.</text>
</comment>
<sequence length="83" mass="8842">RVLEIRIGVYADEVTGVDDGLVRAVHPRGPGVDMPDGLAARTRAGDERPDLADVVRNISWLCSGTGQVDDAGWRDAVEVLGTD</sequence>
<proteinExistence type="predicted"/>
<dbReference type="Proteomes" id="UP001357485">
    <property type="component" value="Unassembled WGS sequence"/>
</dbReference>
<protein>
    <submittedName>
        <fullName evidence="1">Uncharacterized protein</fullName>
    </submittedName>
</protein>
<organism evidence="1 2">
    <name type="scientific">Cryomyces antarcticus</name>
    <dbReference type="NCBI Taxonomy" id="329879"/>
    <lineage>
        <taxon>Eukaryota</taxon>
        <taxon>Fungi</taxon>
        <taxon>Dikarya</taxon>
        <taxon>Ascomycota</taxon>
        <taxon>Pezizomycotina</taxon>
        <taxon>Dothideomycetes</taxon>
        <taxon>Dothideomycetes incertae sedis</taxon>
        <taxon>Cryomyces</taxon>
    </lineage>
</organism>
<accession>A0ABR0M0N4</accession>
<name>A0ABR0M0N4_9PEZI</name>
<gene>
    <name evidence="1" type="ORF">LTR16_012787</name>
</gene>